<keyword evidence="3 8" id="KW-0808">Transferase</keyword>
<proteinExistence type="inferred from homology"/>
<dbReference type="GO" id="GO:0016410">
    <property type="term" value="F:N-acyltransferase activity"/>
    <property type="evidence" value="ECO:0007669"/>
    <property type="project" value="UniProtKB-UniRule"/>
</dbReference>
<evidence type="ECO:0000256" key="3">
    <source>
        <dbReference type="ARBA" id="ARBA00022679"/>
    </source>
</evidence>
<evidence type="ECO:0000256" key="7">
    <source>
        <dbReference type="ARBA" id="ARBA00023315"/>
    </source>
</evidence>
<dbReference type="InterPro" id="IPR004563">
    <property type="entry name" value="Apolipo_AcylTrfase"/>
</dbReference>
<dbReference type="AlphaFoldDB" id="A0A9D2RNA6"/>
<feature type="transmembrane region" description="Helical" evidence="8">
    <location>
        <begin position="173"/>
        <end position="198"/>
    </location>
</feature>
<evidence type="ECO:0000256" key="6">
    <source>
        <dbReference type="ARBA" id="ARBA00023136"/>
    </source>
</evidence>
<comment type="catalytic activity">
    <reaction evidence="8">
        <text>N-terminal S-1,2-diacyl-sn-glyceryl-L-cysteinyl-[lipoprotein] + a glycerophospholipid = N-acyl-S-1,2-diacyl-sn-glyceryl-L-cysteinyl-[lipoprotein] + a 2-acyl-sn-glycero-3-phospholipid + H(+)</text>
        <dbReference type="Rhea" id="RHEA:48228"/>
        <dbReference type="Rhea" id="RHEA-COMP:14681"/>
        <dbReference type="Rhea" id="RHEA-COMP:14684"/>
        <dbReference type="ChEBI" id="CHEBI:15378"/>
        <dbReference type="ChEBI" id="CHEBI:136912"/>
        <dbReference type="ChEBI" id="CHEBI:140656"/>
        <dbReference type="ChEBI" id="CHEBI:140657"/>
        <dbReference type="ChEBI" id="CHEBI:140660"/>
        <dbReference type="EC" id="2.3.1.269"/>
    </reaction>
</comment>
<dbReference type="NCBIfam" id="TIGR00546">
    <property type="entry name" value="lnt"/>
    <property type="match status" value="1"/>
</dbReference>
<dbReference type="Proteomes" id="UP000823823">
    <property type="component" value="Unassembled WGS sequence"/>
</dbReference>
<feature type="transmembrane region" description="Helical" evidence="8">
    <location>
        <begin position="210"/>
        <end position="231"/>
    </location>
</feature>
<evidence type="ECO:0000259" key="9">
    <source>
        <dbReference type="PROSITE" id="PS50263"/>
    </source>
</evidence>
<comment type="function">
    <text evidence="8">Catalyzes the phospholipid dependent N-acylation of the N-terminal cysteine of apolipoprotein, the last step in lipoprotein maturation.</text>
</comment>
<keyword evidence="5 8" id="KW-1133">Transmembrane helix</keyword>
<accession>A0A9D2RNA6</accession>
<organism evidence="10 11">
    <name type="scientific">Candidatus Brachybacterium merdavium</name>
    <dbReference type="NCBI Taxonomy" id="2838513"/>
    <lineage>
        <taxon>Bacteria</taxon>
        <taxon>Bacillati</taxon>
        <taxon>Actinomycetota</taxon>
        <taxon>Actinomycetes</taxon>
        <taxon>Micrococcales</taxon>
        <taxon>Dermabacteraceae</taxon>
        <taxon>Brachybacterium</taxon>
    </lineage>
</organism>
<comment type="caution">
    <text evidence="10">The sequence shown here is derived from an EMBL/GenBank/DDBJ whole genome shotgun (WGS) entry which is preliminary data.</text>
</comment>
<feature type="transmembrane region" description="Helical" evidence="8">
    <location>
        <begin position="508"/>
        <end position="528"/>
    </location>
</feature>
<dbReference type="Pfam" id="PF20154">
    <property type="entry name" value="LNT_N"/>
    <property type="match status" value="1"/>
</dbReference>
<sequence>MTTSTRRGSRIAAVRRRDEIEPTPWPLALLCGAGGGAAALFAFPPYDLWMLLPLSLMLLSAGLLVRSTALALLVSLLWGLAFFVPLTAWAATYAGSMPWIALGVFEALYIVLFGLLARTVMIRRGLTISSALIVAALWTGVETLRSHFPWGGLPWGAAGFALADSPLLNLGPWVGMAGLAFAVALLGQILLHGVLALLGRRHRGLTGFSGVWPLAIAVGAVLATVIVPHPVNRAPEGRPTMTIAGVQGSMDPIDPVTLQMPEDVFANHVEATSQVDERVRGEGRELDLIVWPEDSTGWDPRDNPQMMQEISQLAGEAGAPILLGTQQAVGEDQRYNHSVLVTEDGQIPYTYAKRHPVPFGEYVPARDFFRSLTDKVDLVGRDMIAGEEVGVMDMDELGDEPGRVGVLICFEIAYDNLTFDTVRKGAEVIVVQSNNALFGDSHEAIQQLSEARVQAVISGRSVVHVSTVGHSAIFTPDGRRISFVDHWEQGAVLADVPLREGTTPAVAAGPWIAIALSAVGVAGWLTALSSRRRAIAPAAARQRPRGRS</sequence>
<evidence type="ECO:0000256" key="2">
    <source>
        <dbReference type="ARBA" id="ARBA00022475"/>
    </source>
</evidence>
<feature type="transmembrane region" description="Helical" evidence="8">
    <location>
        <begin position="97"/>
        <end position="117"/>
    </location>
</feature>
<dbReference type="GO" id="GO:0005886">
    <property type="term" value="C:plasma membrane"/>
    <property type="evidence" value="ECO:0007669"/>
    <property type="project" value="UniProtKB-SubCell"/>
</dbReference>
<comment type="subcellular location">
    <subcellularLocation>
        <location evidence="1 8">Cell membrane</location>
        <topology evidence="1 8">Multi-pass membrane protein</topology>
    </subcellularLocation>
</comment>
<feature type="transmembrane region" description="Helical" evidence="8">
    <location>
        <begin position="70"/>
        <end position="91"/>
    </location>
</feature>
<dbReference type="HAMAP" id="MF_01148">
    <property type="entry name" value="Lnt"/>
    <property type="match status" value="1"/>
</dbReference>
<dbReference type="PANTHER" id="PTHR38686">
    <property type="entry name" value="APOLIPOPROTEIN N-ACYLTRANSFERASE"/>
    <property type="match status" value="1"/>
</dbReference>
<keyword evidence="2 8" id="KW-1003">Cell membrane</keyword>
<evidence type="ECO:0000313" key="11">
    <source>
        <dbReference type="Proteomes" id="UP000823823"/>
    </source>
</evidence>
<reference evidence="10" key="2">
    <citation type="submission" date="2021-04" db="EMBL/GenBank/DDBJ databases">
        <authorList>
            <person name="Gilroy R."/>
        </authorList>
    </citation>
    <scope>NUCLEOTIDE SEQUENCE</scope>
    <source>
        <strain evidence="10">ChiHjej13B12-24818</strain>
    </source>
</reference>
<dbReference type="SUPFAM" id="SSF56317">
    <property type="entry name" value="Carbon-nitrogen hydrolase"/>
    <property type="match status" value="1"/>
</dbReference>
<dbReference type="CDD" id="cd07571">
    <property type="entry name" value="ALP_N-acyl_transferase"/>
    <property type="match status" value="1"/>
</dbReference>
<dbReference type="InterPro" id="IPR036526">
    <property type="entry name" value="C-N_Hydrolase_sf"/>
</dbReference>
<dbReference type="InterPro" id="IPR003010">
    <property type="entry name" value="C-N_Hydrolase"/>
</dbReference>
<dbReference type="PROSITE" id="PS50263">
    <property type="entry name" value="CN_HYDROLASE"/>
    <property type="match status" value="1"/>
</dbReference>
<feature type="transmembrane region" description="Helical" evidence="8">
    <location>
        <begin position="25"/>
        <end position="42"/>
    </location>
</feature>
<evidence type="ECO:0000256" key="8">
    <source>
        <dbReference type="HAMAP-Rule" id="MF_01148"/>
    </source>
</evidence>
<dbReference type="EMBL" id="DWZH01000038">
    <property type="protein sequence ID" value="HJB09980.1"/>
    <property type="molecule type" value="Genomic_DNA"/>
</dbReference>
<protein>
    <recommendedName>
        <fullName evidence="8">Apolipoprotein N-acyltransferase</fullName>
        <shortName evidence="8">ALP N-acyltransferase</shortName>
        <ecNumber evidence="8">2.3.1.269</ecNumber>
    </recommendedName>
</protein>
<keyword evidence="6 8" id="KW-0472">Membrane</keyword>
<dbReference type="PANTHER" id="PTHR38686:SF1">
    <property type="entry name" value="APOLIPOPROTEIN N-ACYLTRANSFERASE"/>
    <property type="match status" value="1"/>
</dbReference>
<dbReference type="EC" id="2.3.1.269" evidence="8"/>
<dbReference type="Pfam" id="PF00795">
    <property type="entry name" value="CN_hydrolase"/>
    <property type="match status" value="1"/>
</dbReference>
<feature type="transmembrane region" description="Helical" evidence="8">
    <location>
        <begin position="124"/>
        <end position="141"/>
    </location>
</feature>
<comment type="pathway">
    <text evidence="8">Protein modification; lipoprotein biosynthesis (N-acyl transfer).</text>
</comment>
<dbReference type="Gene3D" id="3.60.110.10">
    <property type="entry name" value="Carbon-nitrogen hydrolase"/>
    <property type="match status" value="1"/>
</dbReference>
<evidence type="ECO:0000256" key="5">
    <source>
        <dbReference type="ARBA" id="ARBA00022989"/>
    </source>
</evidence>
<comment type="similarity">
    <text evidence="8">Belongs to the CN hydrolase family. Apolipoprotein N-acyltransferase subfamily.</text>
</comment>
<evidence type="ECO:0000256" key="1">
    <source>
        <dbReference type="ARBA" id="ARBA00004651"/>
    </source>
</evidence>
<evidence type="ECO:0000313" key="10">
    <source>
        <dbReference type="EMBL" id="HJB09980.1"/>
    </source>
</evidence>
<keyword evidence="4 8" id="KW-0812">Transmembrane</keyword>
<gene>
    <name evidence="8 10" type="primary">lnt</name>
    <name evidence="10" type="ORF">H9786_05545</name>
</gene>
<dbReference type="GO" id="GO:0042158">
    <property type="term" value="P:lipoprotein biosynthetic process"/>
    <property type="evidence" value="ECO:0007669"/>
    <property type="project" value="UniProtKB-UniRule"/>
</dbReference>
<name>A0A9D2RNA6_9MICO</name>
<dbReference type="InterPro" id="IPR045378">
    <property type="entry name" value="LNT_N"/>
</dbReference>
<feature type="domain" description="CN hydrolase" evidence="9">
    <location>
        <begin position="246"/>
        <end position="498"/>
    </location>
</feature>
<evidence type="ECO:0000256" key="4">
    <source>
        <dbReference type="ARBA" id="ARBA00022692"/>
    </source>
</evidence>
<reference evidence="10" key="1">
    <citation type="journal article" date="2021" name="PeerJ">
        <title>Extensive microbial diversity within the chicken gut microbiome revealed by metagenomics and culture.</title>
        <authorList>
            <person name="Gilroy R."/>
            <person name="Ravi A."/>
            <person name="Getino M."/>
            <person name="Pursley I."/>
            <person name="Horton D.L."/>
            <person name="Alikhan N.F."/>
            <person name="Baker D."/>
            <person name="Gharbi K."/>
            <person name="Hall N."/>
            <person name="Watson M."/>
            <person name="Adriaenssens E.M."/>
            <person name="Foster-Nyarko E."/>
            <person name="Jarju S."/>
            <person name="Secka A."/>
            <person name="Antonio M."/>
            <person name="Oren A."/>
            <person name="Chaudhuri R.R."/>
            <person name="La Ragione R."/>
            <person name="Hildebrand F."/>
            <person name="Pallen M.J."/>
        </authorList>
    </citation>
    <scope>NUCLEOTIDE SEQUENCE</scope>
    <source>
        <strain evidence="10">ChiHjej13B12-24818</strain>
    </source>
</reference>
<keyword evidence="7 8" id="KW-0012">Acyltransferase</keyword>
<feature type="transmembrane region" description="Helical" evidence="8">
    <location>
        <begin position="48"/>
        <end position="65"/>
    </location>
</feature>